<organism evidence="7">
    <name type="scientific">Bicosoecida sp. CB-2014</name>
    <dbReference type="NCBI Taxonomy" id="1486930"/>
    <lineage>
        <taxon>Eukaryota</taxon>
        <taxon>Sar</taxon>
        <taxon>Stramenopiles</taxon>
        <taxon>Bigyra</taxon>
        <taxon>Opalozoa</taxon>
        <taxon>Bicosoecida</taxon>
    </lineage>
</organism>
<evidence type="ECO:0000256" key="2">
    <source>
        <dbReference type="ARBA" id="ARBA00022574"/>
    </source>
</evidence>
<evidence type="ECO:0000259" key="6">
    <source>
        <dbReference type="PROSITE" id="PS50897"/>
    </source>
</evidence>
<dbReference type="InterPro" id="IPR020472">
    <property type="entry name" value="WD40_PAC1"/>
</dbReference>
<evidence type="ECO:0000256" key="5">
    <source>
        <dbReference type="PROSITE-ProRule" id="PRU00221"/>
    </source>
</evidence>
<dbReference type="GO" id="GO:0016607">
    <property type="term" value="C:nuclear speck"/>
    <property type="evidence" value="ECO:0007669"/>
    <property type="project" value="UniProtKB-SubCell"/>
</dbReference>
<dbReference type="GO" id="GO:0000398">
    <property type="term" value="P:mRNA splicing, via spliceosome"/>
    <property type="evidence" value="ECO:0007669"/>
    <property type="project" value="InterPro"/>
</dbReference>
<dbReference type="SMART" id="SM00320">
    <property type="entry name" value="WD40"/>
    <property type="match status" value="6"/>
</dbReference>
<name>A0A7S1C9V1_9STRA</name>
<evidence type="ECO:0000256" key="3">
    <source>
        <dbReference type="ARBA" id="ARBA00022737"/>
    </source>
</evidence>
<dbReference type="PRINTS" id="PR00320">
    <property type="entry name" value="GPROTEINBRPT"/>
</dbReference>
<accession>A0A7S1C9V1</accession>
<reference evidence="7" key="1">
    <citation type="submission" date="2021-01" db="EMBL/GenBank/DDBJ databases">
        <authorList>
            <person name="Corre E."/>
            <person name="Pelletier E."/>
            <person name="Niang G."/>
            <person name="Scheremetjew M."/>
            <person name="Finn R."/>
            <person name="Kale V."/>
            <person name="Holt S."/>
            <person name="Cochrane G."/>
            <person name="Meng A."/>
            <person name="Brown T."/>
            <person name="Cohen L."/>
        </authorList>
    </citation>
    <scope>NUCLEOTIDE SEQUENCE</scope>
    <source>
        <strain evidence="7">Ms1</strain>
    </source>
</reference>
<feature type="repeat" description="WD" evidence="5">
    <location>
        <begin position="277"/>
        <end position="318"/>
    </location>
</feature>
<dbReference type="PROSITE" id="PS50082">
    <property type="entry name" value="WD_REPEATS_2"/>
    <property type="match status" value="5"/>
</dbReference>
<dbReference type="PROSITE" id="PS50294">
    <property type="entry name" value="WD_REPEATS_REGION"/>
    <property type="match status" value="3"/>
</dbReference>
<dbReference type="InterPro" id="IPR045184">
    <property type="entry name" value="SMU1"/>
</dbReference>
<proteinExistence type="predicted"/>
<feature type="repeat" description="WD" evidence="5">
    <location>
        <begin position="319"/>
        <end position="360"/>
    </location>
</feature>
<evidence type="ECO:0000313" key="7">
    <source>
        <dbReference type="EMBL" id="CAD8912160.1"/>
    </source>
</evidence>
<dbReference type="PROSITE" id="PS50897">
    <property type="entry name" value="CTLH"/>
    <property type="match status" value="1"/>
</dbReference>
<sequence>MEALQAETGVVLNAVDSLTAFSADVTAGRWDAVLKTVATLKLPSSKLADLYEQIIVEMAELGERDTARGLLRGAEPIVSLRETAPDRLARLERLVANPHFNEHEVYVDGRGKEERRADLARSLAEEVTVVPPRRLLTLLGQALKWQQHTGDLPPGAAFDLFRGAPPRAREEVERFPKRRAGTVRFASKSYPECATFTADGTHLVTGSVDGFVEVWDVESGKIDKNLAYQARDEFMMHDEAVLSIASSDDGEMVATGAKDGRIKVWRVSTGAALRKISGAHAGGVTCLTFSKDGLRVLSGSFDRTARIHGLRAGKMLKEFRGHDSFVNAAIFVGDGGRVLTGSSDGTVKLWDGKTADCVASFRPPCESMTAEPSVVHLSMMPRNATQVLVATRSKAAHIMTLTGEVVTTFSTTAKLSGDIVACTLSPRGHFLYVVATDKLLYCFSVDKGTLDHTMEVHDREALGLAHHPHRNLLATYAQEKTLKLWRP</sequence>
<dbReference type="InterPro" id="IPR036322">
    <property type="entry name" value="WD40_repeat_dom_sf"/>
</dbReference>
<dbReference type="PANTHER" id="PTHR22848">
    <property type="entry name" value="WD40 REPEAT PROTEIN"/>
    <property type="match status" value="1"/>
</dbReference>
<dbReference type="Pfam" id="PF00400">
    <property type="entry name" value="WD40"/>
    <property type="match status" value="4"/>
</dbReference>
<dbReference type="InterPro" id="IPR001680">
    <property type="entry name" value="WD40_rpt"/>
</dbReference>
<protein>
    <recommendedName>
        <fullName evidence="4">WD40 repeat-containing protein SMU1</fullName>
    </recommendedName>
</protein>
<dbReference type="CDD" id="cd00200">
    <property type="entry name" value="WD40"/>
    <property type="match status" value="1"/>
</dbReference>
<comment type="subcellular location">
    <subcellularLocation>
        <location evidence="1">Nucleus speckle</location>
    </subcellularLocation>
</comment>
<dbReference type="InterPro" id="IPR019775">
    <property type="entry name" value="WD40_repeat_CS"/>
</dbReference>
<dbReference type="EMBL" id="HBFS01007914">
    <property type="protein sequence ID" value="CAD8912160.1"/>
    <property type="molecule type" value="Transcribed_RNA"/>
</dbReference>
<gene>
    <name evidence="7" type="ORF">BSP0115_LOCUS5399</name>
</gene>
<dbReference type="Gene3D" id="2.130.10.10">
    <property type="entry name" value="YVTN repeat-like/Quinoprotein amine dehydrogenase"/>
    <property type="match status" value="1"/>
</dbReference>
<keyword evidence="3" id="KW-0677">Repeat</keyword>
<evidence type="ECO:0000256" key="4">
    <source>
        <dbReference type="ARBA" id="ARBA00026184"/>
    </source>
</evidence>
<evidence type="ECO:0000256" key="1">
    <source>
        <dbReference type="ARBA" id="ARBA00004324"/>
    </source>
</evidence>
<dbReference type="InterPro" id="IPR015943">
    <property type="entry name" value="WD40/YVTN_repeat-like_dom_sf"/>
</dbReference>
<dbReference type="AlphaFoldDB" id="A0A7S1C9V1"/>
<keyword evidence="2 5" id="KW-0853">WD repeat</keyword>
<dbReference type="SUPFAM" id="SSF50978">
    <property type="entry name" value="WD40 repeat-like"/>
    <property type="match status" value="1"/>
</dbReference>
<dbReference type="InterPro" id="IPR006595">
    <property type="entry name" value="CTLH_C"/>
</dbReference>
<feature type="repeat" description="WD" evidence="5">
    <location>
        <begin position="196"/>
        <end position="225"/>
    </location>
</feature>
<feature type="repeat" description="WD" evidence="5">
    <location>
        <begin position="234"/>
        <end position="275"/>
    </location>
</feature>
<dbReference type="PROSITE" id="PS00678">
    <property type="entry name" value="WD_REPEATS_1"/>
    <property type="match status" value="1"/>
</dbReference>
<feature type="domain" description="CTLH" evidence="6">
    <location>
        <begin position="14"/>
        <end position="66"/>
    </location>
</feature>
<feature type="repeat" description="WD" evidence="5">
    <location>
        <begin position="454"/>
        <end position="487"/>
    </location>
</feature>